<name>A0A9D3WDU2_9ROSI</name>
<proteinExistence type="predicted"/>
<dbReference type="Proteomes" id="UP000828251">
    <property type="component" value="Unassembled WGS sequence"/>
</dbReference>
<sequence>MESKVNVVHSTTGSNNPEVGTEALSRVVREVLEKVFKASLERIREIVQNTCVECGKKRDCSPSRLEP</sequence>
<reference evidence="1 2" key="1">
    <citation type="journal article" date="2021" name="Plant Biotechnol. J.">
        <title>Multi-omics assisted identification of the key and species-specific regulatory components of drought-tolerant mechanisms in Gossypium stocksii.</title>
        <authorList>
            <person name="Yu D."/>
            <person name="Ke L."/>
            <person name="Zhang D."/>
            <person name="Wu Y."/>
            <person name="Sun Y."/>
            <person name="Mei J."/>
            <person name="Sun J."/>
            <person name="Sun Y."/>
        </authorList>
    </citation>
    <scope>NUCLEOTIDE SEQUENCE [LARGE SCALE GENOMIC DNA]</scope>
    <source>
        <strain evidence="2">cv. E1</strain>
        <tissue evidence="1">Leaf</tissue>
    </source>
</reference>
<gene>
    <name evidence="1" type="ORF">J1N35_004548</name>
</gene>
<keyword evidence="2" id="KW-1185">Reference proteome</keyword>
<dbReference type="AlphaFoldDB" id="A0A9D3WDU2"/>
<dbReference type="EMBL" id="JAIQCV010000002">
    <property type="protein sequence ID" value="KAH1121388.1"/>
    <property type="molecule type" value="Genomic_DNA"/>
</dbReference>
<organism evidence="1 2">
    <name type="scientific">Gossypium stocksii</name>
    <dbReference type="NCBI Taxonomy" id="47602"/>
    <lineage>
        <taxon>Eukaryota</taxon>
        <taxon>Viridiplantae</taxon>
        <taxon>Streptophyta</taxon>
        <taxon>Embryophyta</taxon>
        <taxon>Tracheophyta</taxon>
        <taxon>Spermatophyta</taxon>
        <taxon>Magnoliopsida</taxon>
        <taxon>eudicotyledons</taxon>
        <taxon>Gunneridae</taxon>
        <taxon>Pentapetalae</taxon>
        <taxon>rosids</taxon>
        <taxon>malvids</taxon>
        <taxon>Malvales</taxon>
        <taxon>Malvaceae</taxon>
        <taxon>Malvoideae</taxon>
        <taxon>Gossypium</taxon>
    </lineage>
</organism>
<dbReference type="OrthoDB" id="851428at2759"/>
<accession>A0A9D3WDU2</accession>
<evidence type="ECO:0000313" key="2">
    <source>
        <dbReference type="Proteomes" id="UP000828251"/>
    </source>
</evidence>
<comment type="caution">
    <text evidence="1">The sequence shown here is derived from an EMBL/GenBank/DDBJ whole genome shotgun (WGS) entry which is preliminary data.</text>
</comment>
<protein>
    <submittedName>
        <fullName evidence="1">Uncharacterized protein</fullName>
    </submittedName>
</protein>
<evidence type="ECO:0000313" key="1">
    <source>
        <dbReference type="EMBL" id="KAH1121388.1"/>
    </source>
</evidence>